<evidence type="ECO:0000256" key="6">
    <source>
        <dbReference type="SAM" id="Phobius"/>
    </source>
</evidence>
<comment type="similarity">
    <text evidence="2">Belongs to the plant tobamovirus multiplication TOM1 protein family.</text>
</comment>
<dbReference type="EMBL" id="CAJZBQ010000013">
    <property type="protein sequence ID" value="CAG9315049.1"/>
    <property type="molecule type" value="Genomic_DNA"/>
</dbReference>
<proteinExistence type="inferred from homology"/>
<feature type="transmembrane region" description="Helical" evidence="6">
    <location>
        <begin position="206"/>
        <end position="231"/>
    </location>
</feature>
<keyword evidence="3 6" id="KW-0812">Transmembrane</keyword>
<sequence>MSEIGERQDSTKNQKICLYIIFGLYLLLLLICLSKMLKAFLLYRFWGLIRAKISYCIITTVLILRIMWAADIFFNYSDFTYDMLDVLPCATFTLLGTTFALFWIEMYINTSVQLSDTQKRAYNLAAFSGFIFVNFLNYSSHIFIVVMSYDDKGFLIFGRVWQNLVIVNVSFFIFTTICLAFAGKLLSTHVKDMFNGPTGEFVSKRITYVSIFCGMCFILKSILPLLLFSVSYSTGKYQEVDDVFILCYYGLIEIIPITLALILIQVTKPNYEEDEDDSLPEGLLPNYDNSLSPSSTCSSTQLQLKKRLLSVGDDSICQAFSERLTATFSSYYP</sequence>
<keyword evidence="5 6" id="KW-0472">Membrane</keyword>
<dbReference type="PANTHER" id="PTHR31142:SF3">
    <property type="entry name" value="THH1_TOM1_TOM3 DOMAIN-CONTAINING PROTEIN"/>
    <property type="match status" value="1"/>
</dbReference>
<feature type="transmembrane region" description="Helical" evidence="6">
    <location>
        <begin position="121"/>
        <end position="144"/>
    </location>
</feature>
<keyword evidence="4 6" id="KW-1133">Transmembrane helix</keyword>
<protein>
    <recommendedName>
        <fullName evidence="7">THH1/TOM1/TOM3 domain-containing protein</fullName>
    </recommendedName>
</protein>
<evidence type="ECO:0000313" key="9">
    <source>
        <dbReference type="Proteomes" id="UP001162131"/>
    </source>
</evidence>
<evidence type="ECO:0000313" key="8">
    <source>
        <dbReference type="EMBL" id="CAG9315049.1"/>
    </source>
</evidence>
<feature type="transmembrane region" description="Helical" evidence="6">
    <location>
        <begin position="243"/>
        <end position="264"/>
    </location>
</feature>
<gene>
    <name evidence="8" type="ORF">BSTOLATCC_MIC12827</name>
</gene>
<dbReference type="InterPro" id="IPR009457">
    <property type="entry name" value="THH1/TOM1/TOM3_dom"/>
</dbReference>
<feature type="transmembrane region" description="Helical" evidence="6">
    <location>
        <begin position="90"/>
        <end position="109"/>
    </location>
</feature>
<evidence type="ECO:0000256" key="4">
    <source>
        <dbReference type="ARBA" id="ARBA00022989"/>
    </source>
</evidence>
<evidence type="ECO:0000256" key="1">
    <source>
        <dbReference type="ARBA" id="ARBA00004127"/>
    </source>
</evidence>
<evidence type="ECO:0000256" key="2">
    <source>
        <dbReference type="ARBA" id="ARBA00006779"/>
    </source>
</evidence>
<comment type="subcellular location">
    <subcellularLocation>
        <location evidence="1">Endomembrane system</location>
        <topology evidence="1">Multi-pass membrane protein</topology>
    </subcellularLocation>
</comment>
<dbReference type="PANTHER" id="PTHR31142">
    <property type="entry name" value="TOBAMOVIRUS MULTIPLICATION PROTEIN 1-LIKE ISOFORM X1"/>
    <property type="match status" value="1"/>
</dbReference>
<dbReference type="GO" id="GO:0012505">
    <property type="term" value="C:endomembrane system"/>
    <property type="evidence" value="ECO:0007669"/>
    <property type="project" value="UniProtKB-SubCell"/>
</dbReference>
<reference evidence="8" key="1">
    <citation type="submission" date="2021-09" db="EMBL/GenBank/DDBJ databases">
        <authorList>
            <consortium name="AG Swart"/>
            <person name="Singh M."/>
            <person name="Singh A."/>
            <person name="Seah K."/>
            <person name="Emmerich C."/>
        </authorList>
    </citation>
    <scope>NUCLEOTIDE SEQUENCE</scope>
    <source>
        <strain evidence="8">ATCC30299</strain>
    </source>
</reference>
<comment type="caution">
    <text evidence="8">The sequence shown here is derived from an EMBL/GenBank/DDBJ whole genome shotgun (WGS) entry which is preliminary data.</text>
</comment>
<evidence type="ECO:0000259" key="7">
    <source>
        <dbReference type="Pfam" id="PF06454"/>
    </source>
</evidence>
<organism evidence="8 9">
    <name type="scientific">Blepharisma stoltei</name>
    <dbReference type="NCBI Taxonomy" id="1481888"/>
    <lineage>
        <taxon>Eukaryota</taxon>
        <taxon>Sar</taxon>
        <taxon>Alveolata</taxon>
        <taxon>Ciliophora</taxon>
        <taxon>Postciliodesmatophora</taxon>
        <taxon>Heterotrichea</taxon>
        <taxon>Heterotrichida</taxon>
        <taxon>Blepharismidae</taxon>
        <taxon>Blepharisma</taxon>
    </lineage>
</organism>
<name>A0AAU9IHU3_9CILI</name>
<accession>A0AAU9IHU3</accession>
<dbReference type="Pfam" id="PF06454">
    <property type="entry name" value="THH1_TOM1-3_dom"/>
    <property type="match status" value="1"/>
</dbReference>
<dbReference type="AlphaFoldDB" id="A0AAU9IHU3"/>
<dbReference type="InterPro" id="IPR040226">
    <property type="entry name" value="THH1/TOM1/TOM3"/>
</dbReference>
<evidence type="ECO:0000256" key="5">
    <source>
        <dbReference type="ARBA" id="ARBA00023136"/>
    </source>
</evidence>
<feature type="transmembrane region" description="Helical" evidence="6">
    <location>
        <begin position="53"/>
        <end position="70"/>
    </location>
</feature>
<evidence type="ECO:0000256" key="3">
    <source>
        <dbReference type="ARBA" id="ARBA00022692"/>
    </source>
</evidence>
<keyword evidence="9" id="KW-1185">Reference proteome</keyword>
<dbReference type="Proteomes" id="UP001162131">
    <property type="component" value="Unassembled WGS sequence"/>
</dbReference>
<feature type="transmembrane region" description="Helical" evidence="6">
    <location>
        <begin position="16"/>
        <end position="33"/>
    </location>
</feature>
<feature type="transmembrane region" description="Helical" evidence="6">
    <location>
        <begin position="164"/>
        <end position="186"/>
    </location>
</feature>
<feature type="domain" description="THH1/TOM1/TOM3" evidence="7">
    <location>
        <begin position="8"/>
        <end position="268"/>
    </location>
</feature>